<accession>A0A6P8BLI3</accession>
<organism evidence="1 2">
    <name type="scientific">Pyricularia grisea</name>
    <name type="common">Crabgrass-specific blast fungus</name>
    <name type="synonym">Magnaporthe grisea</name>
    <dbReference type="NCBI Taxonomy" id="148305"/>
    <lineage>
        <taxon>Eukaryota</taxon>
        <taxon>Fungi</taxon>
        <taxon>Dikarya</taxon>
        <taxon>Ascomycota</taxon>
        <taxon>Pezizomycotina</taxon>
        <taxon>Sordariomycetes</taxon>
        <taxon>Sordariomycetidae</taxon>
        <taxon>Magnaporthales</taxon>
        <taxon>Pyriculariaceae</taxon>
        <taxon>Pyricularia</taxon>
    </lineage>
</organism>
<gene>
    <name evidence="2" type="ORF">PgNI_02165</name>
</gene>
<reference evidence="2" key="1">
    <citation type="journal article" date="2019" name="Mol. Biol. Evol.">
        <title>Blast fungal genomes show frequent chromosomal changes, gene gains and losses, and effector gene turnover.</title>
        <authorList>
            <person name="Gomez Luciano L.B."/>
            <person name="Jason Tsai I."/>
            <person name="Chuma I."/>
            <person name="Tosa Y."/>
            <person name="Chen Y.H."/>
            <person name="Li J.Y."/>
            <person name="Li M.Y."/>
            <person name="Jade Lu M.Y."/>
            <person name="Nakayashiki H."/>
            <person name="Li W.H."/>
        </authorList>
    </citation>
    <scope>NUCLEOTIDE SEQUENCE</scope>
    <source>
        <strain evidence="2">NI907</strain>
    </source>
</reference>
<reference evidence="2" key="3">
    <citation type="submission" date="2025-08" db="UniProtKB">
        <authorList>
            <consortium name="RefSeq"/>
        </authorList>
    </citation>
    <scope>IDENTIFICATION</scope>
    <source>
        <strain evidence="2">NI907</strain>
    </source>
</reference>
<dbReference type="RefSeq" id="XP_030988090.1">
    <property type="nucleotide sequence ID" value="XM_031122232.1"/>
</dbReference>
<dbReference type="AlphaFoldDB" id="A0A6P8BLI3"/>
<evidence type="ECO:0000313" key="1">
    <source>
        <dbReference type="Proteomes" id="UP000515153"/>
    </source>
</evidence>
<proteinExistence type="predicted"/>
<keyword evidence="1" id="KW-1185">Reference proteome</keyword>
<sequence>MRIRGDLLRWRQKTFFQINAPHGEDATMEINSHGEWRGSYSDLGLGRVDSQPKHFEEDLFHCDGLVSWWELRSHKLRDLAKLDSELKGSVIH</sequence>
<dbReference type="KEGG" id="pgri:PgNI_02165"/>
<dbReference type="Proteomes" id="UP000515153">
    <property type="component" value="Unplaced"/>
</dbReference>
<protein>
    <submittedName>
        <fullName evidence="2">Uncharacterized protein</fullName>
    </submittedName>
</protein>
<reference evidence="2" key="2">
    <citation type="submission" date="2019-10" db="EMBL/GenBank/DDBJ databases">
        <authorList>
            <consortium name="NCBI Genome Project"/>
        </authorList>
    </citation>
    <scope>NUCLEOTIDE SEQUENCE</scope>
    <source>
        <strain evidence="2">NI907</strain>
    </source>
</reference>
<dbReference type="GeneID" id="41957144"/>
<evidence type="ECO:0000313" key="2">
    <source>
        <dbReference type="RefSeq" id="XP_030988090.1"/>
    </source>
</evidence>
<name>A0A6P8BLI3_PYRGI</name>